<organism evidence="4 5">
    <name type="scientific">Synchytrium microbalum</name>
    <dbReference type="NCBI Taxonomy" id="1806994"/>
    <lineage>
        <taxon>Eukaryota</taxon>
        <taxon>Fungi</taxon>
        <taxon>Fungi incertae sedis</taxon>
        <taxon>Chytridiomycota</taxon>
        <taxon>Chytridiomycota incertae sedis</taxon>
        <taxon>Chytridiomycetes</taxon>
        <taxon>Synchytriales</taxon>
        <taxon>Synchytriaceae</taxon>
        <taxon>Synchytrium</taxon>
    </lineage>
</organism>
<name>A0A507BY67_9FUNG</name>
<dbReference type="EMBL" id="QEAO01000060">
    <property type="protein sequence ID" value="TPX30666.1"/>
    <property type="molecule type" value="Genomic_DNA"/>
</dbReference>
<dbReference type="GO" id="GO:0031625">
    <property type="term" value="F:ubiquitin protein ligase binding"/>
    <property type="evidence" value="ECO:0007669"/>
    <property type="project" value="InterPro"/>
</dbReference>
<gene>
    <name evidence="4" type="ORF">SmJEL517_g05808</name>
</gene>
<dbReference type="GeneID" id="42007031"/>
<evidence type="ECO:0000313" key="4">
    <source>
        <dbReference type="EMBL" id="TPX30666.1"/>
    </source>
</evidence>
<reference evidence="4 5" key="1">
    <citation type="journal article" date="2019" name="Sci. Rep.">
        <title>Comparative genomics of chytrid fungi reveal insights into the obligate biotrophic and pathogenic lifestyle of Synchytrium endobioticum.</title>
        <authorList>
            <person name="van de Vossenberg B.T.L.H."/>
            <person name="Warris S."/>
            <person name="Nguyen H.D.T."/>
            <person name="van Gent-Pelzer M.P.E."/>
            <person name="Joly D.L."/>
            <person name="van de Geest H.C."/>
            <person name="Bonants P.J.M."/>
            <person name="Smith D.S."/>
            <person name="Levesque C.A."/>
            <person name="van der Lee T.A.J."/>
        </authorList>
    </citation>
    <scope>NUCLEOTIDE SEQUENCE [LARGE SCALE GENOMIC DNA]</scope>
    <source>
        <strain evidence="4 5">JEL517</strain>
    </source>
</reference>
<proteinExistence type="inferred from homology"/>
<sequence length="291" mass="33220">MSPSVLSNLVTSTSRPEQEALEYYQANFPELDRFILVVLSPDQQYTTPLASFSHEALYRIAYTICWQGMRRQLYDNVIGSITQILTAQYETLSSIEVPASWFKQFAKLLINHDRATSTMSSIFAYLNRTYVKSELQLDLTTELRQLLYARFVQGQSEKIFRALRMVVAGTISIQGGVIQIPGRDMADLIQCLHRISTGKLSQAHSSYYFFWYNPPLFQQCIPNFQPPTNAAELIARFDQTQARLDVESQMNGMPPTSDMSSRKHGQDPDETPTSMAKRVNQIDYNDGMDHD</sequence>
<dbReference type="PANTHER" id="PTHR46636:SF1">
    <property type="entry name" value="CDK2-ASSOCIATED AND CULLIN DOMAIN-CONTAINING PROTEIN 1"/>
    <property type="match status" value="1"/>
</dbReference>
<dbReference type="PANTHER" id="PTHR46636">
    <property type="entry name" value="CDK2-ASSOCIATED AND CULLIN DOMAIN-CONTAINING PROTEIN 1"/>
    <property type="match status" value="1"/>
</dbReference>
<evidence type="ECO:0000313" key="5">
    <source>
        <dbReference type="Proteomes" id="UP000319731"/>
    </source>
</evidence>
<accession>A0A507BY67</accession>
<dbReference type="GO" id="GO:0000082">
    <property type="term" value="P:G1/S transition of mitotic cell cycle"/>
    <property type="evidence" value="ECO:0007669"/>
    <property type="project" value="TreeGrafter"/>
</dbReference>
<dbReference type="InterPro" id="IPR016159">
    <property type="entry name" value="Cullin_repeat-like_dom_sf"/>
</dbReference>
<evidence type="ECO:0000256" key="1">
    <source>
        <dbReference type="ARBA" id="ARBA00006019"/>
    </source>
</evidence>
<dbReference type="Gene3D" id="1.20.1310.10">
    <property type="entry name" value="Cullin Repeats"/>
    <property type="match status" value="1"/>
</dbReference>
<evidence type="ECO:0000259" key="3">
    <source>
        <dbReference type="Pfam" id="PF00888"/>
    </source>
</evidence>
<dbReference type="STRING" id="1806994.A0A507BY67"/>
<dbReference type="OrthoDB" id="2115639at2759"/>
<dbReference type="Pfam" id="PF00888">
    <property type="entry name" value="Cullin"/>
    <property type="match status" value="1"/>
</dbReference>
<keyword evidence="5" id="KW-1185">Reference proteome</keyword>
<feature type="region of interest" description="Disordered" evidence="2">
    <location>
        <begin position="249"/>
        <end position="291"/>
    </location>
</feature>
<dbReference type="SUPFAM" id="SSF74788">
    <property type="entry name" value="Cullin repeat-like"/>
    <property type="match status" value="1"/>
</dbReference>
<protein>
    <recommendedName>
        <fullName evidence="3">Cullin N-terminal domain-containing protein</fullName>
    </recommendedName>
</protein>
<comment type="similarity">
    <text evidence="1">Belongs to the cullin family.</text>
</comment>
<dbReference type="RefSeq" id="XP_031022279.1">
    <property type="nucleotide sequence ID" value="XM_031171734.1"/>
</dbReference>
<dbReference type="InterPro" id="IPR001373">
    <property type="entry name" value="Cullin_N"/>
</dbReference>
<dbReference type="GO" id="GO:0019901">
    <property type="term" value="F:protein kinase binding"/>
    <property type="evidence" value="ECO:0007669"/>
    <property type="project" value="TreeGrafter"/>
</dbReference>
<dbReference type="InterPro" id="IPR042652">
    <property type="entry name" value="CACUL1"/>
</dbReference>
<feature type="domain" description="Cullin N-terminal" evidence="3">
    <location>
        <begin position="47"/>
        <end position="141"/>
    </location>
</feature>
<evidence type="ECO:0000256" key="2">
    <source>
        <dbReference type="SAM" id="MobiDB-lite"/>
    </source>
</evidence>
<dbReference type="AlphaFoldDB" id="A0A507BY67"/>
<comment type="caution">
    <text evidence="4">The sequence shown here is derived from an EMBL/GenBank/DDBJ whole genome shotgun (WGS) entry which is preliminary data.</text>
</comment>
<dbReference type="Proteomes" id="UP000319731">
    <property type="component" value="Unassembled WGS sequence"/>
</dbReference>
<dbReference type="GO" id="GO:0006511">
    <property type="term" value="P:ubiquitin-dependent protein catabolic process"/>
    <property type="evidence" value="ECO:0007669"/>
    <property type="project" value="InterPro"/>
</dbReference>